<dbReference type="SMART" id="SM00052">
    <property type="entry name" value="EAL"/>
    <property type="match status" value="1"/>
</dbReference>
<dbReference type="PANTHER" id="PTHR33121:SF70">
    <property type="entry name" value="SIGNALING PROTEIN YKOW"/>
    <property type="match status" value="1"/>
</dbReference>
<dbReference type="PROSITE" id="PS50883">
    <property type="entry name" value="EAL"/>
    <property type="match status" value="1"/>
</dbReference>
<name>A0ABT9V460_9BACL</name>
<evidence type="ECO:0000259" key="1">
    <source>
        <dbReference type="PROSITE" id="PS50883"/>
    </source>
</evidence>
<dbReference type="PANTHER" id="PTHR33121">
    <property type="entry name" value="CYCLIC DI-GMP PHOSPHODIESTERASE PDEF"/>
    <property type="match status" value="1"/>
</dbReference>
<evidence type="ECO:0000313" key="3">
    <source>
        <dbReference type="Proteomes" id="UP001231362"/>
    </source>
</evidence>
<keyword evidence="3" id="KW-1185">Reference proteome</keyword>
<dbReference type="Gene3D" id="3.30.450.40">
    <property type="match status" value="1"/>
</dbReference>
<protein>
    <submittedName>
        <fullName evidence="2">EAL domain-containing protein (Putative c-di-GMP-specific phosphodiesterase class I)</fullName>
    </submittedName>
</protein>
<accession>A0ABT9V460</accession>
<dbReference type="SUPFAM" id="SSF141868">
    <property type="entry name" value="EAL domain-like"/>
    <property type="match status" value="1"/>
</dbReference>
<dbReference type="RefSeq" id="WP_307150233.1">
    <property type="nucleotide sequence ID" value="NZ_JAUSTU010000008.1"/>
</dbReference>
<dbReference type="InterPro" id="IPR001633">
    <property type="entry name" value="EAL_dom"/>
</dbReference>
<feature type="domain" description="EAL" evidence="1">
    <location>
        <begin position="197"/>
        <end position="448"/>
    </location>
</feature>
<dbReference type="Pfam" id="PF13185">
    <property type="entry name" value="GAF_2"/>
    <property type="match status" value="1"/>
</dbReference>
<proteinExistence type="predicted"/>
<gene>
    <name evidence="2" type="ORF">J2S07_002007</name>
</gene>
<dbReference type="Pfam" id="PF00563">
    <property type="entry name" value="EAL"/>
    <property type="match status" value="1"/>
</dbReference>
<dbReference type="SUPFAM" id="SSF55781">
    <property type="entry name" value="GAF domain-like"/>
    <property type="match status" value="1"/>
</dbReference>
<dbReference type="InterPro" id="IPR050706">
    <property type="entry name" value="Cyclic-di-GMP_PDE-like"/>
</dbReference>
<dbReference type="Proteomes" id="UP001231362">
    <property type="component" value="Unassembled WGS sequence"/>
</dbReference>
<comment type="caution">
    <text evidence="2">The sequence shown here is derived from an EMBL/GenBank/DDBJ whole genome shotgun (WGS) entry which is preliminary data.</text>
</comment>
<evidence type="ECO:0000313" key="2">
    <source>
        <dbReference type="EMBL" id="MDQ0155702.1"/>
    </source>
</evidence>
<dbReference type="InterPro" id="IPR003018">
    <property type="entry name" value="GAF"/>
</dbReference>
<dbReference type="InterPro" id="IPR035919">
    <property type="entry name" value="EAL_sf"/>
</dbReference>
<dbReference type="Gene3D" id="3.20.20.450">
    <property type="entry name" value="EAL domain"/>
    <property type="match status" value="1"/>
</dbReference>
<sequence>MMIKDPKLFQDQTIIIQMISTGAPVKKVLSYIVSSIEKHCSIHAHGMIMLYNRKKNVLEQSVGSSIVQIYSGMIEPLQIGPYEGANGTAAFRKESIIIPDIESDILFNKYRDHAAQVGFRSCYSSPILSSRKELLGTFTLYFQEIYQPSSELMEMVEFFKQLATIAIEFSLSQKKEIPLQDYSHDDQDGKQLQGSAVHPLLSELKKALERSEFELYYQPYYGLRKEMIGLEALIRWNHPTDGVLSPASFLSIAEETGFILEMENWVLAQSIKQIKELHNSGMENLRLSVNISAQQLAKEDFPDRIEKLLQELSFSPDKLTLEITERFLIKKYTIGVLNRLKNLGIRISIDDFGVSYSSLQYIRDLSVDELKIDRSFISSIEKDVNSQKIVEMLIMLGHQLNLNIVAEGVEKETQLDLLRRMNCHSVQGFLFSKPLPIENFMGQKCRQQII</sequence>
<organism evidence="2 3">
    <name type="scientific">Anoxybacillus andreesenii</name>
    <dbReference type="NCBI Taxonomy" id="1325932"/>
    <lineage>
        <taxon>Bacteria</taxon>
        <taxon>Bacillati</taxon>
        <taxon>Bacillota</taxon>
        <taxon>Bacilli</taxon>
        <taxon>Bacillales</taxon>
        <taxon>Anoxybacillaceae</taxon>
        <taxon>Anoxybacillus</taxon>
    </lineage>
</organism>
<dbReference type="CDD" id="cd01948">
    <property type="entry name" value="EAL"/>
    <property type="match status" value="1"/>
</dbReference>
<dbReference type="EMBL" id="JAUSTU010000008">
    <property type="protein sequence ID" value="MDQ0155702.1"/>
    <property type="molecule type" value="Genomic_DNA"/>
</dbReference>
<dbReference type="InterPro" id="IPR029016">
    <property type="entry name" value="GAF-like_dom_sf"/>
</dbReference>
<reference evidence="2 3" key="1">
    <citation type="submission" date="2023-07" db="EMBL/GenBank/DDBJ databases">
        <title>Genomic Encyclopedia of Type Strains, Phase IV (KMG-IV): sequencing the most valuable type-strain genomes for metagenomic binning, comparative biology and taxonomic classification.</title>
        <authorList>
            <person name="Goeker M."/>
        </authorList>
    </citation>
    <scope>NUCLEOTIDE SEQUENCE [LARGE SCALE GENOMIC DNA]</scope>
    <source>
        <strain evidence="2 3">DSM 23948</strain>
    </source>
</reference>